<dbReference type="AlphaFoldDB" id="A0A9P1FIC0"/>
<reference evidence="3 4" key="2">
    <citation type="submission" date="2024-05" db="EMBL/GenBank/DDBJ databases">
        <authorList>
            <person name="Chen Y."/>
            <person name="Shah S."/>
            <person name="Dougan E. K."/>
            <person name="Thang M."/>
            <person name="Chan C."/>
        </authorList>
    </citation>
    <scope>NUCLEOTIDE SEQUENCE [LARGE SCALE GENOMIC DNA]</scope>
</reference>
<name>A0A9P1FIC0_9DINO</name>
<dbReference type="SUPFAM" id="SSF52151">
    <property type="entry name" value="FabD/lysophospholipase-like"/>
    <property type="match status" value="1"/>
</dbReference>
<comment type="caution">
    <text evidence="2">The sequence shown here is derived from an EMBL/GenBank/DDBJ whole genome shotgun (WGS) entry which is preliminary data.</text>
</comment>
<accession>A0A9P1FIC0</accession>
<dbReference type="InterPro" id="IPR016035">
    <property type="entry name" value="Acyl_Trfase/lysoPLipase"/>
</dbReference>
<organism evidence="2">
    <name type="scientific">Cladocopium goreaui</name>
    <dbReference type="NCBI Taxonomy" id="2562237"/>
    <lineage>
        <taxon>Eukaryota</taxon>
        <taxon>Sar</taxon>
        <taxon>Alveolata</taxon>
        <taxon>Dinophyceae</taxon>
        <taxon>Suessiales</taxon>
        <taxon>Symbiodiniaceae</taxon>
        <taxon>Cladocopium</taxon>
    </lineage>
</organism>
<keyword evidence="1" id="KW-0732">Signal</keyword>
<dbReference type="Proteomes" id="UP001152797">
    <property type="component" value="Unassembled WGS sequence"/>
</dbReference>
<feature type="chain" id="PRO_5043271891" evidence="1">
    <location>
        <begin position="21"/>
        <end position="736"/>
    </location>
</feature>
<protein>
    <submittedName>
        <fullName evidence="3">PNPLA domain-containing protein</fullName>
    </submittedName>
</protein>
<dbReference type="GO" id="GO:0046475">
    <property type="term" value="P:glycerophospholipid catabolic process"/>
    <property type="evidence" value="ECO:0007669"/>
    <property type="project" value="TreeGrafter"/>
</dbReference>
<evidence type="ECO:0000313" key="3">
    <source>
        <dbReference type="EMBL" id="CAL4764373.1"/>
    </source>
</evidence>
<dbReference type="GO" id="GO:0005829">
    <property type="term" value="C:cytosol"/>
    <property type="evidence" value="ECO:0007669"/>
    <property type="project" value="TreeGrafter"/>
</dbReference>
<reference evidence="2" key="1">
    <citation type="submission" date="2022-10" db="EMBL/GenBank/DDBJ databases">
        <authorList>
            <person name="Chen Y."/>
            <person name="Dougan E. K."/>
            <person name="Chan C."/>
            <person name="Rhodes N."/>
            <person name="Thang M."/>
        </authorList>
    </citation>
    <scope>NUCLEOTIDE SEQUENCE</scope>
</reference>
<dbReference type="EMBL" id="CAMXCT020000318">
    <property type="protein sequence ID" value="CAL1130436.1"/>
    <property type="molecule type" value="Genomic_DNA"/>
</dbReference>
<keyword evidence="4" id="KW-1185">Reference proteome</keyword>
<dbReference type="PANTHER" id="PTHR10728:SF40">
    <property type="entry name" value="PATATIN FAMILY PROTEIN"/>
    <property type="match status" value="1"/>
</dbReference>
<dbReference type="EMBL" id="CAMXCT030000318">
    <property type="protein sequence ID" value="CAL4764373.1"/>
    <property type="molecule type" value="Genomic_DNA"/>
</dbReference>
<feature type="signal peptide" evidence="1">
    <location>
        <begin position="1"/>
        <end position="20"/>
    </location>
</feature>
<sequence length="736" mass="80362">MSPLLGLSFTCFLLWADGSSVEFDDLQAGLHLEDQSCGSSPDAACWIQRRAKRLSEESDADSNHSQQSEGRAGVNASDVLGSQESDHTLVSTNASKFYCDSHTGGSCRFWSCSSSRGPTMCKSSQCRCMPGFCATAGVCNERKQENVAHVADTCNRDTGGSCRFFGCSSYRGAVDCIDGGCVCKAGYCSADDGSCHQPKARIKAHVVPVNLQQRNFPSSQVNLRTGLCFSGGGSRALTVTMGVLRALESLKLIPHVDAISSVSGGTWASSIYMFAKDVSIKELLGEDTTPNELTMDRLLKTPARLGAVATTSITSLLWHNVKFNNPHEMWIDSYAKAVLEPFGLANRSQFMAANEESLQEILRRNPSLSSDQFQVPNPLRPKTYIMGGTILAPVGLLATETSAVSLQMSPDYTGSPFYPKDSLVHYKGQDNREFLVGGGFVESFAFGGSAPSSAQGQMGGEAVEMEAPPTAFSLADAIGISSAAFASVLVNAGWLTSAASFVIGHEAEEYLPVKDVWPVTSNKFSTWRPALKYQLGDGAEVDNTGMMALLQRKVPKIVAVFGTNRELAEDIDFCDGNVLRLSLKNKVSNDLLDKFGYVAENPGEYLIYNQVFHSDDLAKLLCKFEKKRKSGEALVVQQDMEVLANSKWGIEGNWRVSVIFVYLNSCKRFTVNLPPETLQEVEKGRWGRFANWPHFKTSSQNSGKFTSYTPEQVNLLAAFGEYMIRSNTEMFMRFFQ</sequence>
<evidence type="ECO:0000256" key="1">
    <source>
        <dbReference type="SAM" id="SignalP"/>
    </source>
</evidence>
<dbReference type="Gene3D" id="3.40.1090.10">
    <property type="entry name" value="Cytosolic phospholipase A2 catalytic domain"/>
    <property type="match status" value="1"/>
</dbReference>
<proteinExistence type="predicted"/>
<evidence type="ECO:0000313" key="2">
    <source>
        <dbReference type="EMBL" id="CAI3977061.1"/>
    </source>
</evidence>
<evidence type="ECO:0000313" key="4">
    <source>
        <dbReference type="Proteomes" id="UP001152797"/>
    </source>
</evidence>
<dbReference type="PANTHER" id="PTHR10728">
    <property type="entry name" value="CYTOSOLIC PHOSPHOLIPASE A2"/>
    <property type="match status" value="1"/>
</dbReference>
<dbReference type="GO" id="GO:0004623">
    <property type="term" value="F:phospholipase A2 activity"/>
    <property type="evidence" value="ECO:0007669"/>
    <property type="project" value="TreeGrafter"/>
</dbReference>
<gene>
    <name evidence="2" type="ORF">C1SCF055_LOCUS5238</name>
</gene>
<dbReference type="EMBL" id="CAMXCT010000318">
    <property type="protein sequence ID" value="CAI3977061.1"/>
    <property type="molecule type" value="Genomic_DNA"/>
</dbReference>
<dbReference type="OrthoDB" id="4084751at2759"/>